<evidence type="ECO:0000256" key="5">
    <source>
        <dbReference type="ARBA" id="ARBA00022958"/>
    </source>
</evidence>
<keyword evidence="7" id="KW-0479">Metal-binding</keyword>
<dbReference type="EC" id="3.6.-.-" evidence="7"/>
<dbReference type="Gene3D" id="3.30.1360.120">
    <property type="entry name" value="Probable tRNA modification gtpase trme, domain 1"/>
    <property type="match status" value="1"/>
</dbReference>
<keyword evidence="7" id="KW-0460">Magnesium</keyword>
<feature type="binding site" evidence="7">
    <location>
        <position position="20"/>
    </location>
    <ligand>
        <name>(6S)-5-formyl-5,6,7,8-tetrahydrofolate</name>
        <dbReference type="ChEBI" id="CHEBI:57457"/>
    </ligand>
</feature>
<feature type="binding site" evidence="7">
    <location>
        <position position="241"/>
    </location>
    <ligand>
        <name>K(+)</name>
        <dbReference type="ChEBI" id="CHEBI:29103"/>
    </ligand>
</feature>
<protein>
    <recommendedName>
        <fullName evidence="7">tRNA modification GTPase MnmE</fullName>
        <ecNumber evidence="7">3.6.-.-</ecNumber>
    </recommendedName>
</protein>
<dbReference type="InterPro" id="IPR018948">
    <property type="entry name" value="GTP-bd_TrmE_N"/>
</dbReference>
<dbReference type="SUPFAM" id="SSF52540">
    <property type="entry name" value="P-loop containing nucleoside triphosphate hydrolases"/>
    <property type="match status" value="1"/>
</dbReference>
<evidence type="ECO:0000256" key="8">
    <source>
        <dbReference type="RuleBase" id="RU003313"/>
    </source>
</evidence>
<dbReference type="GO" id="GO:0046872">
    <property type="term" value="F:metal ion binding"/>
    <property type="evidence" value="ECO:0007669"/>
    <property type="project" value="UniProtKB-KW"/>
</dbReference>
<dbReference type="PANTHER" id="PTHR42714">
    <property type="entry name" value="TRNA MODIFICATION GTPASE GTPBP3"/>
    <property type="match status" value="1"/>
</dbReference>
<evidence type="ECO:0000256" key="1">
    <source>
        <dbReference type="ARBA" id="ARBA00011043"/>
    </source>
</evidence>
<dbReference type="NCBIfam" id="TIGR00231">
    <property type="entry name" value="small_GTP"/>
    <property type="match status" value="1"/>
</dbReference>
<dbReference type="InterPro" id="IPR006073">
    <property type="entry name" value="GTP-bd"/>
</dbReference>
<dbReference type="NCBIfam" id="TIGR00450">
    <property type="entry name" value="mnmE_trmE_thdF"/>
    <property type="match status" value="1"/>
</dbReference>
<evidence type="ECO:0000256" key="4">
    <source>
        <dbReference type="ARBA" id="ARBA00022801"/>
    </source>
</evidence>
<comment type="similarity">
    <text evidence="1 7 8">Belongs to the TRAFAC class TrmE-Era-EngA-EngB-Septin-like GTPase superfamily. TrmE GTPase family.</text>
</comment>
<evidence type="ECO:0000259" key="9">
    <source>
        <dbReference type="PROSITE" id="PS51709"/>
    </source>
</evidence>
<dbReference type="GO" id="GO:0030488">
    <property type="term" value="P:tRNA methylation"/>
    <property type="evidence" value="ECO:0007669"/>
    <property type="project" value="TreeGrafter"/>
</dbReference>
<dbReference type="PROSITE" id="PS51709">
    <property type="entry name" value="G_TRME"/>
    <property type="match status" value="1"/>
</dbReference>
<comment type="function">
    <text evidence="7">Exhibits a very high intrinsic GTPase hydrolysis rate. Involved in the addition of a carboxymethylaminomethyl (cmnm) group at the wobble position (U34) of certain tRNAs, forming tRNA-cmnm(5)s(2)U34.</text>
</comment>
<dbReference type="InterPro" id="IPR027417">
    <property type="entry name" value="P-loop_NTPase"/>
</dbReference>
<comment type="caution">
    <text evidence="7">Lacks conserved residue(s) required for the propagation of feature annotation.</text>
</comment>
<evidence type="ECO:0000313" key="11">
    <source>
        <dbReference type="Proteomes" id="UP000001627"/>
    </source>
</evidence>
<proteinExistence type="inferred from homology"/>
<keyword evidence="7" id="KW-0963">Cytoplasm</keyword>
<feature type="binding site" evidence="7">
    <location>
        <begin position="241"/>
        <end position="247"/>
    </location>
    <ligand>
        <name>GTP</name>
        <dbReference type="ChEBI" id="CHEBI:37565"/>
    </ligand>
</feature>
<feature type="binding site" evidence="7">
    <location>
        <position position="246"/>
    </location>
    <ligand>
        <name>K(+)</name>
        <dbReference type="ChEBI" id="CHEBI:29103"/>
    </ligand>
</feature>
<feature type="domain" description="TrmE-type G" evidence="9">
    <location>
        <begin position="212"/>
        <end position="478"/>
    </location>
</feature>
<feature type="binding site" evidence="7">
    <location>
        <position position="550"/>
    </location>
    <ligand>
        <name>(6S)-5-formyl-5,6,7,8-tetrahydrofolate</name>
        <dbReference type="ChEBI" id="CHEBI:57457"/>
    </ligand>
</feature>
<evidence type="ECO:0000313" key="10">
    <source>
        <dbReference type="EMBL" id="ACT69675.1"/>
    </source>
</evidence>
<feature type="binding site" evidence="7">
    <location>
        <begin position="222"/>
        <end position="227"/>
    </location>
    <ligand>
        <name>GTP</name>
        <dbReference type="ChEBI" id="CHEBI:37565"/>
    </ligand>
</feature>
<dbReference type="eggNOG" id="COG0486">
    <property type="taxonomic scope" value="Bacteria"/>
</dbReference>
<feature type="binding site" evidence="7">
    <location>
        <position position="243"/>
    </location>
    <ligand>
        <name>K(+)</name>
        <dbReference type="ChEBI" id="CHEBI:29103"/>
    </ligand>
</feature>
<dbReference type="InterPro" id="IPR031168">
    <property type="entry name" value="G_TrmE"/>
</dbReference>
<reference evidence="10 11" key="1">
    <citation type="journal article" date="2009" name="Nucleic Acids Res.">
        <title>Analysis of complete genome sequence of Neorickettsia risticii: causative agent of Potomac horse fever.</title>
        <authorList>
            <person name="Lin M."/>
            <person name="Zhang C."/>
            <person name="Gibson K."/>
            <person name="Rikihisa Y."/>
        </authorList>
    </citation>
    <scope>NUCLEOTIDE SEQUENCE [LARGE SCALE GENOMIC DNA]</scope>
    <source>
        <strain evidence="10 11">Illinois</strain>
    </source>
</reference>
<feature type="binding site" evidence="7">
    <location>
        <position position="116"/>
    </location>
    <ligand>
        <name>(6S)-5-formyl-5,6,7,8-tetrahydrofolate</name>
        <dbReference type="ChEBI" id="CHEBI:57457"/>
    </ligand>
</feature>
<dbReference type="GO" id="GO:0002098">
    <property type="term" value="P:tRNA wobble uridine modification"/>
    <property type="evidence" value="ECO:0007669"/>
    <property type="project" value="TreeGrafter"/>
</dbReference>
<dbReference type="AlphaFoldDB" id="C6V5K1"/>
<keyword evidence="5 7" id="KW-0630">Potassium</keyword>
<dbReference type="Proteomes" id="UP000001627">
    <property type="component" value="Chromosome"/>
</dbReference>
<keyword evidence="4 7" id="KW-0378">Hydrolase</keyword>
<dbReference type="Gene3D" id="1.20.120.430">
    <property type="entry name" value="tRNA modification GTPase MnmE domain 2"/>
    <property type="match status" value="1"/>
</dbReference>
<dbReference type="InterPro" id="IPR027368">
    <property type="entry name" value="MnmE_dom2"/>
</dbReference>
<dbReference type="HAMAP" id="MF_00379">
    <property type="entry name" value="GTPase_MnmE"/>
    <property type="match status" value="1"/>
</dbReference>
<dbReference type="RefSeq" id="WP_015816559.1">
    <property type="nucleotide sequence ID" value="NC_013009.1"/>
</dbReference>
<comment type="cofactor">
    <cofactor evidence="7">
        <name>K(+)</name>
        <dbReference type="ChEBI" id="CHEBI:29103"/>
    </cofactor>
    <text evidence="7">Binds 1 potassium ion per subunit.</text>
</comment>
<sequence length="550" mass="61762">MSTIYALSTVFGKSGVAVFRISGPDALQALKVLGLDIKRPRPRFAYFTRLFDEQLLIDEVLVIYFASPASFTGEDVVEVHSHGSIAVLRYISEKLSTLFKPAEPGEFTRRAVLNNRMDLTKAEGIIDIINAETREQLKQASRHLSGKLAEGYHSLRSKIIKVLSYLEAYIDFPDEEIPETVLVEIQQSILAIQRDISHYLADGKVGEKIREGFSVVIVGKPNAGKSTLFNYLAKRDLAIVTDIPGTTRDILEVRLDCHGYPLILSDTAGIQETCDAIEKMGIARALKKATEADVIVFLRDITELHVTNARREDVANFVIERHLDRQMGDLESREHIHIDQRHVDKLMGSSDWASEIQSDESGIGSKNINYPDIEKRDLNLRDILHERHKEEDCNVLYHGMIQEHDPDDDECSDDVDGGFNELFTTAKRLEIPVVKVVTKADIAPTQLSFWQDKGYICVSVYEGEGMQLLLDKIFDIISSSNIEAHIITRARHRLALENALEHLGRFNTDLPIELAAEEIKLAANHVASVTGEIKLDDILDEIFSSFCIGK</sequence>
<dbReference type="InterPro" id="IPR004520">
    <property type="entry name" value="GTPase_MnmE"/>
</dbReference>
<dbReference type="InterPro" id="IPR025867">
    <property type="entry name" value="MnmE_helical"/>
</dbReference>
<feature type="binding site" evidence="7">
    <location>
        <position position="222"/>
    </location>
    <ligand>
        <name>K(+)</name>
        <dbReference type="ChEBI" id="CHEBI:29103"/>
    </ligand>
</feature>
<feature type="binding site" evidence="7">
    <location>
        <position position="78"/>
    </location>
    <ligand>
        <name>(6S)-5-formyl-5,6,7,8-tetrahydrofolate</name>
        <dbReference type="ChEBI" id="CHEBI:57457"/>
    </ligand>
</feature>
<accession>C6V5K1</accession>
<dbReference type="Pfam" id="PF12631">
    <property type="entry name" value="MnmE_helical"/>
    <property type="match status" value="1"/>
</dbReference>
<feature type="binding site" evidence="7">
    <location>
        <position position="226"/>
    </location>
    <ligand>
        <name>Mg(2+)</name>
        <dbReference type="ChEBI" id="CHEBI:18420"/>
    </ligand>
</feature>
<name>C6V5K1_NEORI</name>
<organism evidence="10 11">
    <name type="scientific">Neorickettsia risticii (strain Illinois)</name>
    <dbReference type="NCBI Taxonomy" id="434131"/>
    <lineage>
        <taxon>Bacteria</taxon>
        <taxon>Pseudomonadati</taxon>
        <taxon>Pseudomonadota</taxon>
        <taxon>Alphaproteobacteria</taxon>
        <taxon>Rickettsiales</taxon>
        <taxon>Anaplasmataceae</taxon>
        <taxon>Neorickettsia</taxon>
    </lineage>
</organism>
<keyword evidence="3 7" id="KW-0547">Nucleotide-binding</keyword>
<evidence type="ECO:0000256" key="6">
    <source>
        <dbReference type="ARBA" id="ARBA00023134"/>
    </source>
</evidence>
<dbReference type="InterPro" id="IPR005225">
    <property type="entry name" value="Small_GTP-bd"/>
</dbReference>
<dbReference type="Pfam" id="PF01926">
    <property type="entry name" value="MMR_HSR1"/>
    <property type="match status" value="1"/>
</dbReference>
<keyword evidence="6 7" id="KW-0342">GTP-binding</keyword>
<feature type="binding site" evidence="7">
    <location>
        <position position="247"/>
    </location>
    <ligand>
        <name>Mg(2+)</name>
        <dbReference type="ChEBI" id="CHEBI:18420"/>
    </ligand>
</feature>
<keyword evidence="2 7" id="KW-0819">tRNA processing</keyword>
<dbReference type="PANTHER" id="PTHR42714:SF2">
    <property type="entry name" value="TRNA MODIFICATION GTPASE GTPBP3, MITOCHONDRIAL"/>
    <property type="match status" value="1"/>
</dbReference>
<dbReference type="SUPFAM" id="SSF116878">
    <property type="entry name" value="TrmE connector domain"/>
    <property type="match status" value="1"/>
</dbReference>
<dbReference type="CDD" id="cd14858">
    <property type="entry name" value="TrmE_N"/>
    <property type="match status" value="1"/>
</dbReference>
<dbReference type="OrthoDB" id="9805918at2"/>
<dbReference type="CDD" id="cd04164">
    <property type="entry name" value="trmE"/>
    <property type="match status" value="1"/>
</dbReference>
<dbReference type="HOGENOM" id="CLU_019624_3_1_5"/>
<dbReference type="EMBL" id="CP001431">
    <property type="protein sequence ID" value="ACT69675.1"/>
    <property type="molecule type" value="Genomic_DNA"/>
</dbReference>
<dbReference type="GO" id="GO:0005525">
    <property type="term" value="F:GTP binding"/>
    <property type="evidence" value="ECO:0007669"/>
    <property type="project" value="UniProtKB-UniRule"/>
</dbReference>
<dbReference type="GO" id="GO:0005737">
    <property type="term" value="C:cytoplasm"/>
    <property type="evidence" value="ECO:0007669"/>
    <property type="project" value="UniProtKB-SubCell"/>
</dbReference>
<dbReference type="KEGG" id="nri:NRI_0694"/>
<dbReference type="Pfam" id="PF10396">
    <property type="entry name" value="TrmE_N"/>
    <property type="match status" value="1"/>
</dbReference>
<comment type="subcellular location">
    <subcellularLocation>
        <location evidence="7">Cytoplasm</location>
    </subcellularLocation>
</comment>
<dbReference type="STRING" id="434131.NRI_0694"/>
<gene>
    <name evidence="7" type="primary">mnmE</name>
    <name evidence="7 10" type="synonym">trmE</name>
    <name evidence="10" type="ordered locus">NRI_0694</name>
</gene>
<dbReference type="NCBIfam" id="NF003661">
    <property type="entry name" value="PRK05291.1-3"/>
    <property type="match status" value="1"/>
</dbReference>
<comment type="subunit">
    <text evidence="7">Homodimer. Heterotetramer of two MnmE and two MnmG subunits.</text>
</comment>
<evidence type="ECO:0000256" key="3">
    <source>
        <dbReference type="ARBA" id="ARBA00022741"/>
    </source>
</evidence>
<feature type="binding site" evidence="7">
    <location>
        <begin position="266"/>
        <end position="269"/>
    </location>
    <ligand>
        <name>GTP</name>
        <dbReference type="ChEBI" id="CHEBI:37565"/>
    </ligand>
</feature>
<dbReference type="Gene3D" id="3.40.50.300">
    <property type="entry name" value="P-loop containing nucleotide triphosphate hydrolases"/>
    <property type="match status" value="1"/>
</dbReference>
<dbReference type="GO" id="GO:0003924">
    <property type="term" value="F:GTPase activity"/>
    <property type="evidence" value="ECO:0007669"/>
    <property type="project" value="UniProtKB-UniRule"/>
</dbReference>
<keyword evidence="11" id="KW-1185">Reference proteome</keyword>
<dbReference type="InterPro" id="IPR027266">
    <property type="entry name" value="TrmE/GcvT-like"/>
</dbReference>
<evidence type="ECO:0000256" key="7">
    <source>
        <dbReference type="HAMAP-Rule" id="MF_00379"/>
    </source>
</evidence>
<evidence type="ECO:0000256" key="2">
    <source>
        <dbReference type="ARBA" id="ARBA00022694"/>
    </source>
</evidence>